<proteinExistence type="predicted"/>
<dbReference type="AlphaFoldDB" id="A0A2P5HL40"/>
<dbReference type="Proteomes" id="UP000094444">
    <property type="component" value="Unassembled WGS sequence"/>
</dbReference>
<keyword evidence="3" id="KW-1185">Reference proteome</keyword>
<evidence type="ECO:0000256" key="1">
    <source>
        <dbReference type="SAM" id="MobiDB-lite"/>
    </source>
</evidence>
<evidence type="ECO:0000313" key="3">
    <source>
        <dbReference type="Proteomes" id="UP000094444"/>
    </source>
</evidence>
<name>A0A2P5HL40_DIAHE</name>
<reference evidence="2" key="1">
    <citation type="submission" date="2017-09" db="EMBL/GenBank/DDBJ databases">
        <title>Polyketide synthases of a Diaporthe helianthi virulent isolate.</title>
        <authorList>
            <person name="Baroncelli R."/>
        </authorList>
    </citation>
    <scope>NUCLEOTIDE SEQUENCE [LARGE SCALE GENOMIC DNA]</scope>
    <source>
        <strain evidence="2">7/96</strain>
    </source>
</reference>
<protein>
    <submittedName>
        <fullName evidence="2">Uncharacterized protein</fullName>
    </submittedName>
</protein>
<feature type="region of interest" description="Disordered" evidence="1">
    <location>
        <begin position="18"/>
        <end position="67"/>
    </location>
</feature>
<evidence type="ECO:0000313" key="2">
    <source>
        <dbReference type="EMBL" id="POS70941.1"/>
    </source>
</evidence>
<dbReference type="InParanoid" id="A0A2P5HL40"/>
<dbReference type="EMBL" id="MAVT02001430">
    <property type="protein sequence ID" value="POS70941.1"/>
    <property type="molecule type" value="Genomic_DNA"/>
</dbReference>
<comment type="caution">
    <text evidence="2">The sequence shown here is derived from an EMBL/GenBank/DDBJ whole genome shotgun (WGS) entry which is preliminary data.</text>
</comment>
<dbReference type="OrthoDB" id="5137369at2759"/>
<gene>
    <name evidence="2" type="ORF">DHEL01_v210662</name>
</gene>
<feature type="compositionally biased region" description="Low complexity" evidence="1">
    <location>
        <begin position="47"/>
        <end position="62"/>
    </location>
</feature>
<accession>A0A2P5HL40</accession>
<organism evidence="2 3">
    <name type="scientific">Diaporthe helianthi</name>
    <dbReference type="NCBI Taxonomy" id="158607"/>
    <lineage>
        <taxon>Eukaryota</taxon>
        <taxon>Fungi</taxon>
        <taxon>Dikarya</taxon>
        <taxon>Ascomycota</taxon>
        <taxon>Pezizomycotina</taxon>
        <taxon>Sordariomycetes</taxon>
        <taxon>Sordariomycetidae</taxon>
        <taxon>Diaporthales</taxon>
        <taxon>Diaporthaceae</taxon>
        <taxon>Diaporthe</taxon>
    </lineage>
</organism>
<sequence length="499" mass="54148">MAKNNAIPIPKCPYAAIVPRPPHNYRSTSPSPTGKEHGGPVAVGDHSPASSKTMSTSSEPASPKMAGLAQGPDIWQEHQPYSGPPVFVPMTQQSMDQMYQSMCTYQSICPMCQPMRSISNWSDSLQVGNLSTTDFMPRYPSTGQIAMKPTGSEEVVVAGPDGLAYFRRVTDHPSKPWSRPVSFPPTKGSLDASTVTGLAVHQDIDKTFRVYCVAEGKLHAFSCPGDMSTQFVVESCPAFDDFEIKSTPAVTTLSESIGENGPDRTLRWAVVVPFEHGGLLYTETRAHWEGSCDRSEPPGQLWTEASLIAEHLGDISAVAMAVTHVHKIPRLAFDPPTYIVAVCIAGGRLHSIEGLFGWPYGEDTWHDGAQDIPVHHPGGVVGNPVLLSDENKVGEYQMDLLVPSEEGGIFHFVRTTKAICEWHMIGRVSFPMGFPTVSSLACTRLGDPFPDHNSCAVGSEIRAIVQCEGQLYFIKTNESATPWVGSQLCPIHGPGPFPY</sequence>